<dbReference type="Gene3D" id="1.10.10.10">
    <property type="entry name" value="Winged helix-like DNA-binding domain superfamily/Winged helix DNA-binding domain"/>
    <property type="match status" value="1"/>
</dbReference>
<dbReference type="Proteomes" id="UP000184513">
    <property type="component" value="Unassembled WGS sequence"/>
</dbReference>
<protein>
    <submittedName>
        <fullName evidence="1">Uncharacterized protein</fullName>
    </submittedName>
</protein>
<dbReference type="SUPFAM" id="SSF46785">
    <property type="entry name" value="Winged helix' DNA-binding domain"/>
    <property type="match status" value="1"/>
</dbReference>
<organism evidence="1 2">
    <name type="scientific">Cyclobacterium lianum</name>
    <dbReference type="NCBI Taxonomy" id="388280"/>
    <lineage>
        <taxon>Bacteria</taxon>
        <taxon>Pseudomonadati</taxon>
        <taxon>Bacteroidota</taxon>
        <taxon>Cytophagia</taxon>
        <taxon>Cytophagales</taxon>
        <taxon>Cyclobacteriaceae</taxon>
        <taxon>Cyclobacterium</taxon>
    </lineage>
</organism>
<dbReference type="InterPro" id="IPR036388">
    <property type="entry name" value="WH-like_DNA-bd_sf"/>
</dbReference>
<proteinExistence type="predicted"/>
<keyword evidence="2" id="KW-1185">Reference proteome</keyword>
<evidence type="ECO:0000313" key="1">
    <source>
        <dbReference type="EMBL" id="SHM71723.1"/>
    </source>
</evidence>
<name>A0A1M7L2H3_9BACT</name>
<dbReference type="RefSeq" id="WP_073093375.1">
    <property type="nucleotide sequence ID" value="NZ_FRCY01000003.1"/>
</dbReference>
<dbReference type="STRING" id="388280.SAMN04488057_10365"/>
<dbReference type="OrthoDB" id="711646at2"/>
<dbReference type="AlphaFoldDB" id="A0A1M7L2H3"/>
<dbReference type="InterPro" id="IPR021660">
    <property type="entry name" value="DUF3253"/>
</dbReference>
<dbReference type="Pfam" id="PF11625">
    <property type="entry name" value="DUF3253"/>
    <property type="match status" value="1"/>
</dbReference>
<gene>
    <name evidence="1" type="ORF">SAMN04488057_10365</name>
</gene>
<reference evidence="1 2" key="1">
    <citation type="submission" date="2016-11" db="EMBL/GenBank/DDBJ databases">
        <authorList>
            <person name="Jaros S."/>
            <person name="Januszkiewicz K."/>
            <person name="Wedrychowicz H."/>
        </authorList>
    </citation>
    <scope>NUCLEOTIDE SEQUENCE [LARGE SCALE GENOMIC DNA]</scope>
    <source>
        <strain evidence="1 2">CGMCC 1.6102</strain>
    </source>
</reference>
<sequence length="91" mass="10627">MDFSDQGILVLATMEMARRRGASSFCPSEVVRWIYPQDWRHFMEEEKEAMMWLFKRGFLEIRQGGDLIAENFLPEGPVRLNIKPKTDAGFT</sequence>
<evidence type="ECO:0000313" key="2">
    <source>
        <dbReference type="Proteomes" id="UP000184513"/>
    </source>
</evidence>
<accession>A0A1M7L2H3</accession>
<dbReference type="EMBL" id="FRCY01000003">
    <property type="protein sequence ID" value="SHM71723.1"/>
    <property type="molecule type" value="Genomic_DNA"/>
</dbReference>
<dbReference type="InterPro" id="IPR036390">
    <property type="entry name" value="WH_DNA-bd_sf"/>
</dbReference>